<gene>
    <name evidence="5" type="ORF">VNO77_20975</name>
</gene>
<feature type="compositionally biased region" description="Basic and acidic residues" evidence="2">
    <location>
        <begin position="637"/>
        <end position="646"/>
    </location>
</feature>
<keyword evidence="6" id="KW-1185">Reference proteome</keyword>
<dbReference type="AlphaFoldDB" id="A0AAN9LUB2"/>
<dbReference type="Proteomes" id="UP001367508">
    <property type="component" value="Unassembled WGS sequence"/>
</dbReference>
<accession>A0AAN9LUB2</accession>
<dbReference type="SUPFAM" id="SSF46774">
    <property type="entry name" value="ARID-like"/>
    <property type="match status" value="1"/>
</dbReference>
<dbReference type="PROSITE" id="PS51156">
    <property type="entry name" value="ELM2"/>
    <property type="match status" value="1"/>
</dbReference>
<evidence type="ECO:0000256" key="1">
    <source>
        <dbReference type="ARBA" id="ARBA00023242"/>
    </source>
</evidence>
<dbReference type="EMBL" id="JAYMYQ010000004">
    <property type="protein sequence ID" value="KAK7340273.1"/>
    <property type="molecule type" value="Genomic_DNA"/>
</dbReference>
<dbReference type="PROSITE" id="PS51011">
    <property type="entry name" value="ARID"/>
    <property type="match status" value="1"/>
</dbReference>
<dbReference type="CDD" id="cd00167">
    <property type="entry name" value="SANT"/>
    <property type="match status" value="1"/>
</dbReference>
<dbReference type="SMART" id="SM00501">
    <property type="entry name" value="BRIGHT"/>
    <property type="match status" value="1"/>
</dbReference>
<dbReference type="InterPro" id="IPR001005">
    <property type="entry name" value="SANT/Myb"/>
</dbReference>
<dbReference type="PANTHER" id="PTHR46410:SF1">
    <property type="entry name" value="AT-RICH INTERACTIVE DOMAIN-CONTAINING PROTEIN 1"/>
    <property type="match status" value="1"/>
</dbReference>
<feature type="region of interest" description="Disordered" evidence="2">
    <location>
        <begin position="622"/>
        <end position="646"/>
    </location>
</feature>
<feature type="domain" description="ELM2" evidence="4">
    <location>
        <begin position="439"/>
        <end position="562"/>
    </location>
</feature>
<proteinExistence type="predicted"/>
<dbReference type="PANTHER" id="PTHR46410">
    <property type="entry name" value="AT-RICH INTERACTIVE DOMAIN-CONTAINING PROTEIN 2"/>
    <property type="match status" value="1"/>
</dbReference>
<feature type="compositionally biased region" description="Polar residues" evidence="2">
    <location>
        <begin position="622"/>
        <end position="632"/>
    </location>
</feature>
<organism evidence="5 6">
    <name type="scientific">Canavalia gladiata</name>
    <name type="common">Sword bean</name>
    <name type="synonym">Dolichos gladiatus</name>
    <dbReference type="NCBI Taxonomy" id="3824"/>
    <lineage>
        <taxon>Eukaryota</taxon>
        <taxon>Viridiplantae</taxon>
        <taxon>Streptophyta</taxon>
        <taxon>Embryophyta</taxon>
        <taxon>Tracheophyta</taxon>
        <taxon>Spermatophyta</taxon>
        <taxon>Magnoliopsida</taxon>
        <taxon>eudicotyledons</taxon>
        <taxon>Gunneridae</taxon>
        <taxon>Pentapetalae</taxon>
        <taxon>rosids</taxon>
        <taxon>fabids</taxon>
        <taxon>Fabales</taxon>
        <taxon>Fabaceae</taxon>
        <taxon>Papilionoideae</taxon>
        <taxon>50 kb inversion clade</taxon>
        <taxon>NPAAA clade</taxon>
        <taxon>indigoferoid/millettioid clade</taxon>
        <taxon>Phaseoleae</taxon>
        <taxon>Canavalia</taxon>
    </lineage>
</organism>
<feature type="domain" description="ARID" evidence="3">
    <location>
        <begin position="1"/>
        <end position="65"/>
    </location>
</feature>
<evidence type="ECO:0000313" key="6">
    <source>
        <dbReference type="Proteomes" id="UP001367508"/>
    </source>
</evidence>
<comment type="caution">
    <text evidence="5">The sequence shown here is derived from an EMBL/GenBank/DDBJ whole genome shotgun (WGS) entry which is preliminary data.</text>
</comment>
<evidence type="ECO:0000259" key="4">
    <source>
        <dbReference type="PROSITE" id="PS51156"/>
    </source>
</evidence>
<evidence type="ECO:0000313" key="5">
    <source>
        <dbReference type="EMBL" id="KAK7340273.1"/>
    </source>
</evidence>
<feature type="region of interest" description="Disordered" evidence="2">
    <location>
        <begin position="390"/>
        <end position="418"/>
    </location>
</feature>
<dbReference type="Gene3D" id="1.10.150.60">
    <property type="entry name" value="ARID DNA-binding domain"/>
    <property type="match status" value="1"/>
</dbReference>
<dbReference type="InterPro" id="IPR000949">
    <property type="entry name" value="ELM2_dom"/>
</dbReference>
<protein>
    <submittedName>
        <fullName evidence="5">Uncharacterized protein</fullName>
    </submittedName>
</protein>
<evidence type="ECO:0000259" key="3">
    <source>
        <dbReference type="PROSITE" id="PS51011"/>
    </source>
</evidence>
<name>A0AAN9LUB2_CANGL</name>
<keyword evidence="1" id="KW-0539">Nucleus</keyword>
<dbReference type="SMART" id="SM01189">
    <property type="entry name" value="ELM2"/>
    <property type="match status" value="1"/>
</dbReference>
<dbReference type="GO" id="GO:0003677">
    <property type="term" value="F:DNA binding"/>
    <property type="evidence" value="ECO:0007669"/>
    <property type="project" value="InterPro"/>
</dbReference>
<dbReference type="InterPro" id="IPR001606">
    <property type="entry name" value="ARID_dom"/>
</dbReference>
<dbReference type="CDD" id="cd16100">
    <property type="entry name" value="ARID"/>
    <property type="match status" value="1"/>
</dbReference>
<feature type="compositionally biased region" description="Polar residues" evidence="2">
    <location>
        <begin position="390"/>
        <end position="401"/>
    </location>
</feature>
<dbReference type="Pfam" id="PF01388">
    <property type="entry name" value="ARID"/>
    <property type="match status" value="1"/>
</dbReference>
<evidence type="ECO:0000256" key="2">
    <source>
        <dbReference type="SAM" id="MobiDB-lite"/>
    </source>
</evidence>
<reference evidence="5 6" key="1">
    <citation type="submission" date="2024-01" db="EMBL/GenBank/DDBJ databases">
        <title>The genomes of 5 underutilized Papilionoideae crops provide insights into root nodulation and disease resistanc.</title>
        <authorList>
            <person name="Jiang F."/>
        </authorList>
    </citation>
    <scope>NUCLEOTIDE SEQUENCE [LARGE SCALE GENOMIC DNA]</scope>
    <source>
        <strain evidence="5">LVBAO_FW01</strain>
        <tissue evidence="5">Leaves</tissue>
    </source>
</reference>
<sequence>MLSNGQPVDLYKLFMVVKGKGGYDAVCKNSLWDLVGEEYGLGLKVGSSVELVYSKHLSALETWLKNVEFPECGLVDDRVKFRKHLMEVQAEFLLDDYGEEELGDELERRVYEYDCPDGRKLCGTNRVKCVKPESNGAELERVYDYLDGRKLCGTNRVKGESRDSNEVEFNRVCDYLDGRKLCGTNRVKGLNPESTGTKKVQRGVLVDLDMLDHGTNEPILGNLCHHNTAMEILEEFDGGKILTTVDASNAENNMPGLSDGDKRCDNHDDEVLILDPSSVDRENFGRKRKRESTLELLRWVTSIAKNPCDPTVGSIPEKSKWRSYSSQDIWKQVLLYREAVFLKKDFDTISEQLIWQAQKMHPSMYDDRLGQNYNLRQRLKCDKSLLLGKSTSDGVSPDSSGGTRGALETTPSPHNEHCSKKQLLDSCTARSDLDRNATVCIPVGPNHQAEVPEWTGMTYESDSKWLGTQIWPVETVNFRFLCERDPIGKGRQDSCGCQVQGSVECVRFHIAQKRSKVQLELGNAFYQWNLHKVGEEVRHLWTEQEEKMFKDVVKSNPASLDKCFWDHLFKTFPRKSREDLVSYYYNVFLLQRRGYQNRHTPDNIDSDDDESELTPLRKVFGHQTQKSRSFTLLSPKKAMEKRKNSK</sequence>
<dbReference type="InterPro" id="IPR036431">
    <property type="entry name" value="ARID_dom_sf"/>
</dbReference>